<name>A0ACC1L349_9FUNG</name>
<dbReference type="EMBL" id="JANBUN010001099">
    <property type="protein sequence ID" value="KAJ2799686.1"/>
    <property type="molecule type" value="Genomic_DNA"/>
</dbReference>
<dbReference type="Proteomes" id="UP001140087">
    <property type="component" value="Unassembled WGS sequence"/>
</dbReference>
<sequence length="256" mass="27824">MSAEEQRQRQIQQQQQQQQQQHLQQQQQHLQQQQQQQQYLQAPPQQHLQQAPPPQLHQMPSTYRAQGVAPAAPQVSAYAFGNALPAEAPQLHSQSAAQSSFRRFNTDSNPATPNPPQQYRAMQGLPPNVAVGPGIEQMQQLPAAYQQQPADMAPQHPGTRQPVAYMQPIAGSQGQPVAHGTAPHAMMYGQPQGRKVVPPSDRMVLRSGVRTTVAPPVSPGAALPGSGTPVHQRFHQQGPHDDAQGGSAAHQYGDAL</sequence>
<protein>
    <submittedName>
        <fullName evidence="1">Uncharacterized protein</fullName>
    </submittedName>
</protein>
<organism evidence="1 2">
    <name type="scientific">Coemansia helicoidea</name>
    <dbReference type="NCBI Taxonomy" id="1286919"/>
    <lineage>
        <taxon>Eukaryota</taxon>
        <taxon>Fungi</taxon>
        <taxon>Fungi incertae sedis</taxon>
        <taxon>Zoopagomycota</taxon>
        <taxon>Kickxellomycotina</taxon>
        <taxon>Kickxellomycetes</taxon>
        <taxon>Kickxellales</taxon>
        <taxon>Kickxellaceae</taxon>
        <taxon>Coemansia</taxon>
    </lineage>
</organism>
<reference evidence="1" key="1">
    <citation type="submission" date="2022-07" db="EMBL/GenBank/DDBJ databases">
        <title>Phylogenomic reconstructions and comparative analyses of Kickxellomycotina fungi.</title>
        <authorList>
            <person name="Reynolds N.K."/>
            <person name="Stajich J.E."/>
            <person name="Barry K."/>
            <person name="Grigoriev I.V."/>
            <person name="Crous P."/>
            <person name="Smith M.E."/>
        </authorList>
    </citation>
    <scope>NUCLEOTIDE SEQUENCE</scope>
    <source>
        <strain evidence="1">BCRC 34780</strain>
    </source>
</reference>
<gene>
    <name evidence="1" type="ORF">H4R21_003464</name>
</gene>
<evidence type="ECO:0000313" key="1">
    <source>
        <dbReference type="EMBL" id="KAJ2799686.1"/>
    </source>
</evidence>
<evidence type="ECO:0000313" key="2">
    <source>
        <dbReference type="Proteomes" id="UP001140087"/>
    </source>
</evidence>
<comment type="caution">
    <text evidence="1">The sequence shown here is derived from an EMBL/GenBank/DDBJ whole genome shotgun (WGS) entry which is preliminary data.</text>
</comment>
<keyword evidence="2" id="KW-1185">Reference proteome</keyword>
<accession>A0ACC1L349</accession>
<proteinExistence type="predicted"/>